<evidence type="ECO:0000256" key="2">
    <source>
        <dbReference type="ARBA" id="ARBA00009054"/>
    </source>
</evidence>
<dbReference type="GO" id="GO:0051082">
    <property type="term" value="F:unfolded protein binding"/>
    <property type="evidence" value="ECO:0007669"/>
    <property type="project" value="TreeGrafter"/>
</dbReference>
<evidence type="ECO:0000256" key="7">
    <source>
        <dbReference type="ARBA" id="ARBA00053401"/>
    </source>
</evidence>
<evidence type="ECO:0000256" key="12">
    <source>
        <dbReference type="RuleBase" id="RU004478"/>
    </source>
</evidence>
<dbReference type="Pfam" id="PF01025">
    <property type="entry name" value="GrpE"/>
    <property type="match status" value="1"/>
</dbReference>
<dbReference type="PROSITE" id="PS01071">
    <property type="entry name" value="GRPE"/>
    <property type="match status" value="1"/>
</dbReference>
<dbReference type="InterPro" id="IPR013805">
    <property type="entry name" value="GrpE_CC"/>
</dbReference>
<comment type="subcellular location">
    <subcellularLocation>
        <location evidence="1 10">Cytoplasm</location>
    </subcellularLocation>
</comment>
<keyword evidence="6 10" id="KW-0143">Chaperone</keyword>
<dbReference type="GO" id="GO:0005829">
    <property type="term" value="C:cytosol"/>
    <property type="evidence" value="ECO:0007669"/>
    <property type="project" value="TreeGrafter"/>
</dbReference>
<evidence type="ECO:0000256" key="11">
    <source>
        <dbReference type="RuleBase" id="RU000639"/>
    </source>
</evidence>
<evidence type="ECO:0000256" key="6">
    <source>
        <dbReference type="ARBA" id="ARBA00023186"/>
    </source>
</evidence>
<dbReference type="GO" id="GO:0042803">
    <property type="term" value="F:protein homodimerization activity"/>
    <property type="evidence" value="ECO:0007669"/>
    <property type="project" value="InterPro"/>
</dbReference>
<dbReference type="SUPFAM" id="SSF51064">
    <property type="entry name" value="Head domain of nucleotide exchange factor GrpE"/>
    <property type="match status" value="1"/>
</dbReference>
<proteinExistence type="inferred from homology"/>
<sequence length="215" mass="23636">MSNEPQKPEQPVTPEDVEAHAEAAAENTGGEEQPTPEEAIADTEVSPEEARIAELEQQVAEAENRLQEQKDSVLRAKADMENARRRAQADAEKAKKFALEKFAGELLDVLDNLERALQVADPDNDTIKPVVEGVELTYKSFYSTMEKFGVSAIDPQGDPFNPDKHQAMSMQESAEVEPNTVIAVMQKGYELNGRLLRPAMVMVSRAPESGVDTKA</sequence>
<dbReference type="FunFam" id="2.30.22.10:FF:000001">
    <property type="entry name" value="Protein GrpE"/>
    <property type="match status" value="1"/>
</dbReference>
<dbReference type="CDD" id="cd00446">
    <property type="entry name" value="GrpE"/>
    <property type="match status" value="1"/>
</dbReference>
<dbReference type="RefSeq" id="WP_109339872.1">
    <property type="nucleotide sequence ID" value="NZ_CP029347.1"/>
</dbReference>
<evidence type="ECO:0000256" key="1">
    <source>
        <dbReference type="ARBA" id="ARBA00004496"/>
    </source>
</evidence>
<dbReference type="GO" id="GO:0006457">
    <property type="term" value="P:protein folding"/>
    <property type="evidence" value="ECO:0007669"/>
    <property type="project" value="InterPro"/>
</dbReference>
<name>A0A2S2E3R2_9ALTE</name>
<dbReference type="EMBL" id="CP029347">
    <property type="protein sequence ID" value="AWL12281.1"/>
    <property type="molecule type" value="Genomic_DNA"/>
</dbReference>
<accession>A0A2S2E3R2</accession>
<dbReference type="KEGG" id="salh:HMF8227_01808"/>
<evidence type="ECO:0000256" key="8">
    <source>
        <dbReference type="ARBA" id="ARBA00072274"/>
    </source>
</evidence>
<dbReference type="Gene3D" id="2.30.22.10">
    <property type="entry name" value="Head domain of nucleotide exchange factor GrpE"/>
    <property type="match status" value="1"/>
</dbReference>
<dbReference type="PRINTS" id="PR00773">
    <property type="entry name" value="GRPEPROTEIN"/>
</dbReference>
<dbReference type="PANTHER" id="PTHR21237:SF23">
    <property type="entry name" value="GRPE PROTEIN HOMOLOG, MITOCHONDRIAL"/>
    <property type="match status" value="1"/>
</dbReference>
<dbReference type="NCBIfam" id="NF010737">
    <property type="entry name" value="PRK14139.1"/>
    <property type="match status" value="1"/>
</dbReference>
<dbReference type="GO" id="GO:0051087">
    <property type="term" value="F:protein-folding chaperone binding"/>
    <property type="evidence" value="ECO:0007669"/>
    <property type="project" value="InterPro"/>
</dbReference>
<dbReference type="NCBIfam" id="NF010749">
    <property type="entry name" value="PRK14151.1"/>
    <property type="match status" value="1"/>
</dbReference>
<comment type="subunit">
    <text evidence="3 10">Homodimer.</text>
</comment>
<reference evidence="14 15" key="1">
    <citation type="submission" date="2018-05" db="EMBL/GenBank/DDBJ databases">
        <title>Salinimonas sp. HMF8227 Genome sequencing and assembly.</title>
        <authorList>
            <person name="Kang H."/>
            <person name="Kang J."/>
            <person name="Cha I."/>
            <person name="Kim H."/>
            <person name="Joh K."/>
        </authorList>
    </citation>
    <scope>NUCLEOTIDE SEQUENCE [LARGE SCALE GENOMIC DNA]</scope>
    <source>
        <strain evidence="14 15">HMF8227</strain>
    </source>
</reference>
<dbReference type="PANTHER" id="PTHR21237">
    <property type="entry name" value="GRPE PROTEIN"/>
    <property type="match status" value="1"/>
</dbReference>
<dbReference type="GO" id="GO:0000774">
    <property type="term" value="F:adenyl-nucleotide exchange factor activity"/>
    <property type="evidence" value="ECO:0007669"/>
    <property type="project" value="InterPro"/>
</dbReference>
<dbReference type="InterPro" id="IPR000740">
    <property type="entry name" value="GrpE"/>
</dbReference>
<feature type="region of interest" description="Disordered" evidence="13">
    <location>
        <begin position="1"/>
        <end position="48"/>
    </location>
</feature>
<evidence type="ECO:0000256" key="5">
    <source>
        <dbReference type="ARBA" id="ARBA00023016"/>
    </source>
</evidence>
<evidence type="ECO:0000256" key="10">
    <source>
        <dbReference type="HAMAP-Rule" id="MF_01151"/>
    </source>
</evidence>
<evidence type="ECO:0000313" key="15">
    <source>
        <dbReference type="Proteomes" id="UP000245728"/>
    </source>
</evidence>
<protein>
    <recommendedName>
        <fullName evidence="8 10">Protein GrpE</fullName>
    </recommendedName>
    <alternativeName>
        <fullName evidence="9 10">HSP-70 cofactor</fullName>
    </alternativeName>
</protein>
<dbReference type="InterPro" id="IPR009012">
    <property type="entry name" value="GrpE_head"/>
</dbReference>
<evidence type="ECO:0000256" key="9">
    <source>
        <dbReference type="ARBA" id="ARBA00076414"/>
    </source>
</evidence>
<keyword evidence="15" id="KW-1185">Reference proteome</keyword>
<dbReference type="OrthoDB" id="9789811at2"/>
<comment type="function">
    <text evidence="7 10 11">Participates actively in the response to hyperosmotic and heat shock by preventing the aggregation of stress-denatured proteins, in association with DnaK and GrpE. It is the nucleotide exchange factor for DnaK and may function as a thermosensor. Unfolded proteins bind initially to DnaJ; upon interaction with the DnaJ-bound protein, DnaK hydrolyzes its bound ATP, resulting in the formation of a stable complex. GrpE releases ADP from DnaK; ATP binding to DnaK triggers the release of the substrate protein, thus completing the reaction cycle. Several rounds of ATP-dependent interactions between DnaJ, DnaK and GrpE are required for fully efficient folding.</text>
</comment>
<dbReference type="NCBIfam" id="NF010748">
    <property type="entry name" value="PRK14150.1"/>
    <property type="match status" value="1"/>
</dbReference>
<organism evidence="14 15">
    <name type="scientific">Saliniradius amylolyticus</name>
    <dbReference type="NCBI Taxonomy" id="2183582"/>
    <lineage>
        <taxon>Bacteria</taxon>
        <taxon>Pseudomonadati</taxon>
        <taxon>Pseudomonadota</taxon>
        <taxon>Gammaproteobacteria</taxon>
        <taxon>Alteromonadales</taxon>
        <taxon>Alteromonadaceae</taxon>
        <taxon>Saliniradius</taxon>
    </lineage>
</organism>
<evidence type="ECO:0000313" key="14">
    <source>
        <dbReference type="EMBL" id="AWL12281.1"/>
    </source>
</evidence>
<evidence type="ECO:0000256" key="3">
    <source>
        <dbReference type="ARBA" id="ARBA00011738"/>
    </source>
</evidence>
<keyword evidence="5 10" id="KW-0346">Stress response</keyword>
<gene>
    <name evidence="10" type="primary">grpE</name>
    <name evidence="14" type="ORF">HMF8227_01808</name>
</gene>
<comment type="similarity">
    <text evidence="2 10 12">Belongs to the GrpE family.</text>
</comment>
<evidence type="ECO:0000256" key="4">
    <source>
        <dbReference type="ARBA" id="ARBA00022490"/>
    </source>
</evidence>
<dbReference type="HAMAP" id="MF_01151">
    <property type="entry name" value="GrpE"/>
    <property type="match status" value="1"/>
</dbReference>
<dbReference type="Gene3D" id="3.90.20.20">
    <property type="match status" value="1"/>
</dbReference>
<keyword evidence="4 10" id="KW-0963">Cytoplasm</keyword>
<dbReference type="NCBIfam" id="NF010738">
    <property type="entry name" value="PRK14140.1"/>
    <property type="match status" value="1"/>
</dbReference>
<dbReference type="AlphaFoldDB" id="A0A2S2E3R2"/>
<dbReference type="Proteomes" id="UP000245728">
    <property type="component" value="Chromosome"/>
</dbReference>
<dbReference type="SUPFAM" id="SSF58014">
    <property type="entry name" value="Coiled-coil domain of nucleotide exchange factor GrpE"/>
    <property type="match status" value="1"/>
</dbReference>
<evidence type="ECO:0000256" key="13">
    <source>
        <dbReference type="SAM" id="MobiDB-lite"/>
    </source>
</evidence>